<evidence type="ECO:0000313" key="1">
    <source>
        <dbReference type="Proteomes" id="UP000887578"/>
    </source>
</evidence>
<proteinExistence type="predicted"/>
<dbReference type="AlphaFoldDB" id="A0A914PK23"/>
<accession>A0A914PK23</accession>
<sequence length="75" mass="8677">MTLLQEDEAIGTLLSNLLKNVDKLLEQLLQDLDRLLSNLLSSLYLDKLLKVFDHADSEYDHRITKILPWIPQSTN</sequence>
<dbReference type="Proteomes" id="UP000887578">
    <property type="component" value="Unplaced"/>
</dbReference>
<organism evidence="1 2">
    <name type="scientific">Panagrolaimus davidi</name>
    <dbReference type="NCBI Taxonomy" id="227884"/>
    <lineage>
        <taxon>Eukaryota</taxon>
        <taxon>Metazoa</taxon>
        <taxon>Ecdysozoa</taxon>
        <taxon>Nematoda</taxon>
        <taxon>Chromadorea</taxon>
        <taxon>Rhabditida</taxon>
        <taxon>Tylenchina</taxon>
        <taxon>Panagrolaimomorpha</taxon>
        <taxon>Panagrolaimoidea</taxon>
        <taxon>Panagrolaimidae</taxon>
        <taxon>Panagrolaimus</taxon>
    </lineage>
</organism>
<name>A0A914PK23_9BILA</name>
<evidence type="ECO:0000313" key="2">
    <source>
        <dbReference type="WBParaSite" id="PDA_v2.g18291.t1"/>
    </source>
</evidence>
<protein>
    <submittedName>
        <fullName evidence="2">Uncharacterized protein</fullName>
    </submittedName>
</protein>
<keyword evidence="1" id="KW-1185">Reference proteome</keyword>
<reference evidence="2" key="1">
    <citation type="submission" date="2022-11" db="UniProtKB">
        <authorList>
            <consortium name="WormBaseParasite"/>
        </authorList>
    </citation>
    <scope>IDENTIFICATION</scope>
</reference>
<dbReference type="WBParaSite" id="PDA_v2.g18291.t1">
    <property type="protein sequence ID" value="PDA_v2.g18291.t1"/>
    <property type="gene ID" value="PDA_v2.g18291"/>
</dbReference>